<accession>A0AAU7YEC0</accession>
<organism evidence="1">
    <name type="scientific">Iridovirus sp</name>
    <dbReference type="NCBI Taxonomy" id="135728"/>
    <lineage>
        <taxon>Viruses</taxon>
        <taxon>Varidnaviria</taxon>
        <taxon>Bamfordvirae</taxon>
        <taxon>Nucleocytoviricota</taxon>
        <taxon>Megaviricetes</taxon>
        <taxon>Pimascovirales</taxon>
        <taxon>Pimascovirales incertae sedis</taxon>
        <taxon>Iridoviridae</taxon>
        <taxon>Betairidovirinae</taxon>
        <taxon>Iridovirus</taxon>
    </lineage>
</organism>
<reference evidence="1" key="1">
    <citation type="submission" date="2024-05" db="EMBL/GenBank/DDBJ databases">
        <title>Complete genomes of an iridovirus, and two densoviruses identified in lab reared social spiders in California, USA.</title>
        <authorList>
            <person name="Millerwise S."/>
            <person name="Lund M.C."/>
            <person name="Schmidlin K."/>
            <person name="Kraberger S."/>
            <person name="Harrison J."/>
            <person name="Cease A."/>
            <person name="Pinter-Wollman N."/>
            <person name="Varsani A."/>
        </authorList>
    </citation>
    <scope>NUCLEOTIDE SEQUENCE</scope>
    <source>
        <strain evidence="1">SocP20</strain>
    </source>
</reference>
<sequence length="43" mass="5445">MVHILQVFLLKIIFVHFLKLIHKHYKILDFYLKKDTKYPWYLP</sequence>
<protein>
    <submittedName>
        <fullName evidence="1">Uncharacterized protein</fullName>
    </submittedName>
</protein>
<evidence type="ECO:0000313" key="1">
    <source>
        <dbReference type="EMBL" id="XBY85796.1"/>
    </source>
</evidence>
<dbReference type="EMBL" id="PP847201">
    <property type="protein sequence ID" value="XBY85796.1"/>
    <property type="molecule type" value="Genomic_DNA"/>
</dbReference>
<name>A0AAU7YEC0_9VIRU</name>
<proteinExistence type="predicted"/>